<evidence type="ECO:0000256" key="5">
    <source>
        <dbReference type="SAM" id="Phobius"/>
    </source>
</evidence>
<evidence type="ECO:0000256" key="2">
    <source>
        <dbReference type="ARBA" id="ARBA00022692"/>
    </source>
</evidence>
<gene>
    <name evidence="7" type="ORF">G7B40_027585</name>
</gene>
<evidence type="ECO:0000256" key="1">
    <source>
        <dbReference type="ARBA" id="ARBA00022475"/>
    </source>
</evidence>
<keyword evidence="2 5" id="KW-0812">Transmembrane</keyword>
<dbReference type="GO" id="GO:0005886">
    <property type="term" value="C:plasma membrane"/>
    <property type="evidence" value="ECO:0007669"/>
    <property type="project" value="InterPro"/>
</dbReference>
<keyword evidence="8" id="KW-1185">Reference proteome</keyword>
<dbReference type="RefSeq" id="WP_208342925.1">
    <property type="nucleotide sequence ID" value="NZ_CAWQFN010000226.1"/>
</dbReference>
<sequence length="89" mass="9648">MKTLANLLISIIVAFWVMAIALLSVQNAAPVSLKFLTFESIQIPVGLLLAFSAGVGIIGMALLQPLWGVAGSRQSREQLEDDNEFFVDE</sequence>
<evidence type="ECO:0000313" key="7">
    <source>
        <dbReference type="EMBL" id="MDR9898294.1"/>
    </source>
</evidence>
<keyword evidence="3 5" id="KW-1133">Transmembrane helix</keyword>
<dbReference type="InterPro" id="IPR010445">
    <property type="entry name" value="LapA_dom"/>
</dbReference>
<accession>A0AAP5MCN7</accession>
<feature type="domain" description="Lipopolysaccharide assembly protein A" evidence="6">
    <location>
        <begin position="26"/>
        <end position="63"/>
    </location>
</feature>
<feature type="transmembrane region" description="Helical" evidence="5">
    <location>
        <begin position="7"/>
        <end position="29"/>
    </location>
</feature>
<keyword evidence="4 5" id="KW-0472">Membrane</keyword>
<reference evidence="8" key="1">
    <citation type="journal article" date="2021" name="Science">
        <title>Hunting the eagle killer: A cyanobacterial neurotoxin causes vacuolar myelinopathy.</title>
        <authorList>
            <person name="Breinlinger S."/>
            <person name="Phillips T.J."/>
            <person name="Haram B.N."/>
            <person name="Mares J."/>
            <person name="Martinez Yerena J.A."/>
            <person name="Hrouzek P."/>
            <person name="Sobotka R."/>
            <person name="Henderson W.M."/>
            <person name="Schmieder P."/>
            <person name="Williams S.M."/>
            <person name="Lauderdale J.D."/>
            <person name="Wilde H.D."/>
            <person name="Gerrin W."/>
            <person name="Kust A."/>
            <person name="Washington J.W."/>
            <person name="Wagner C."/>
            <person name="Geier B."/>
            <person name="Liebeke M."/>
            <person name="Enke H."/>
            <person name="Niedermeyer T.H.J."/>
            <person name="Wilde S.B."/>
        </authorList>
    </citation>
    <scope>NUCLEOTIDE SEQUENCE [LARGE SCALE GENOMIC DNA]</scope>
    <source>
        <strain evidence="8">Thurmond2011</strain>
    </source>
</reference>
<name>A0AAP5MCN7_9CYAN</name>
<dbReference type="AlphaFoldDB" id="A0AAP5MCN7"/>
<dbReference type="Proteomes" id="UP000667802">
    <property type="component" value="Unassembled WGS sequence"/>
</dbReference>
<feature type="transmembrane region" description="Helical" evidence="5">
    <location>
        <begin position="41"/>
        <end position="63"/>
    </location>
</feature>
<keyword evidence="1" id="KW-1003">Cell membrane</keyword>
<proteinExistence type="predicted"/>
<organism evidence="7 8">
    <name type="scientific">Aetokthonos hydrillicola Thurmond2011</name>
    <dbReference type="NCBI Taxonomy" id="2712845"/>
    <lineage>
        <taxon>Bacteria</taxon>
        <taxon>Bacillati</taxon>
        <taxon>Cyanobacteriota</taxon>
        <taxon>Cyanophyceae</taxon>
        <taxon>Nostocales</taxon>
        <taxon>Hapalosiphonaceae</taxon>
        <taxon>Aetokthonos</taxon>
    </lineage>
</organism>
<comment type="caution">
    <text evidence="7">The sequence shown here is derived from an EMBL/GenBank/DDBJ whole genome shotgun (WGS) entry which is preliminary data.</text>
</comment>
<evidence type="ECO:0000256" key="3">
    <source>
        <dbReference type="ARBA" id="ARBA00022989"/>
    </source>
</evidence>
<evidence type="ECO:0000259" key="6">
    <source>
        <dbReference type="Pfam" id="PF06305"/>
    </source>
</evidence>
<evidence type="ECO:0000313" key="8">
    <source>
        <dbReference type="Proteomes" id="UP000667802"/>
    </source>
</evidence>
<protein>
    <submittedName>
        <fullName evidence="7">LapA family protein</fullName>
    </submittedName>
</protein>
<evidence type="ECO:0000256" key="4">
    <source>
        <dbReference type="ARBA" id="ARBA00023136"/>
    </source>
</evidence>
<dbReference type="Pfam" id="PF06305">
    <property type="entry name" value="LapA_dom"/>
    <property type="match status" value="1"/>
</dbReference>
<dbReference type="EMBL" id="JAALHA020000017">
    <property type="protein sequence ID" value="MDR9898294.1"/>
    <property type="molecule type" value="Genomic_DNA"/>
</dbReference>